<dbReference type="Proteomes" id="UP000622405">
    <property type="component" value="Unassembled WGS sequence"/>
</dbReference>
<name>A0ABR6YTQ0_9FIRM</name>
<dbReference type="SUPFAM" id="SSF52540">
    <property type="entry name" value="P-loop containing nucleoside triphosphate hydrolases"/>
    <property type="match status" value="1"/>
</dbReference>
<reference evidence="2 3" key="1">
    <citation type="journal article" date="2020" name="mSystems">
        <title>Defining Genomic and Predicted Metabolic Features of the Acetobacterium Genus.</title>
        <authorList>
            <person name="Ross D.E."/>
            <person name="Marshall C.W."/>
            <person name="Gulliver D."/>
            <person name="May H.D."/>
            <person name="Norman R.S."/>
        </authorList>
    </citation>
    <scope>NUCLEOTIDE SEQUENCE [LARGE SCALE GENOMIC DNA]</scope>
    <source>
        <strain evidence="2 3">DSM 4132</strain>
    </source>
</reference>
<dbReference type="EMBL" id="WJBE01000002">
    <property type="protein sequence ID" value="MBC3898491.1"/>
    <property type="molecule type" value="Genomic_DNA"/>
</dbReference>
<evidence type="ECO:0000313" key="3">
    <source>
        <dbReference type="Proteomes" id="UP000622405"/>
    </source>
</evidence>
<dbReference type="RefSeq" id="WP_186893157.1">
    <property type="nucleotide sequence ID" value="NZ_WJBE01000002.1"/>
</dbReference>
<dbReference type="PANTHER" id="PTHR13748:SF62">
    <property type="entry name" value="COBW DOMAIN-CONTAINING PROTEIN"/>
    <property type="match status" value="1"/>
</dbReference>
<keyword evidence="3" id="KW-1185">Reference proteome</keyword>
<comment type="caution">
    <text evidence="2">The sequence shown here is derived from an EMBL/GenBank/DDBJ whole genome shotgun (WGS) entry which is preliminary data.</text>
</comment>
<dbReference type="PANTHER" id="PTHR13748">
    <property type="entry name" value="COBW-RELATED"/>
    <property type="match status" value="1"/>
</dbReference>
<dbReference type="InterPro" id="IPR051316">
    <property type="entry name" value="Zinc-reg_GTPase_activator"/>
</dbReference>
<organism evidence="2 3">
    <name type="scientific">Acetobacterium malicum</name>
    <dbReference type="NCBI Taxonomy" id="52692"/>
    <lineage>
        <taxon>Bacteria</taxon>
        <taxon>Bacillati</taxon>
        <taxon>Bacillota</taxon>
        <taxon>Clostridia</taxon>
        <taxon>Eubacteriales</taxon>
        <taxon>Eubacteriaceae</taxon>
        <taxon>Acetobacterium</taxon>
    </lineage>
</organism>
<dbReference type="InterPro" id="IPR003495">
    <property type="entry name" value="CobW/HypB/UreG_nucleotide-bd"/>
</dbReference>
<evidence type="ECO:0000259" key="1">
    <source>
        <dbReference type="Pfam" id="PF02492"/>
    </source>
</evidence>
<proteinExistence type="predicted"/>
<accession>A0ABR6YTQ0</accession>
<protein>
    <submittedName>
        <fullName evidence="2">Cobalamin biosynthesis protein P47K</fullName>
    </submittedName>
</protein>
<evidence type="ECO:0000313" key="2">
    <source>
        <dbReference type="EMBL" id="MBC3898491.1"/>
    </source>
</evidence>
<dbReference type="Gene3D" id="3.40.50.300">
    <property type="entry name" value="P-loop containing nucleotide triphosphate hydrolases"/>
    <property type="match status" value="1"/>
</dbReference>
<dbReference type="Pfam" id="PF02492">
    <property type="entry name" value="cobW"/>
    <property type="match status" value="1"/>
</dbReference>
<feature type="domain" description="CobW/HypB/UreG nucleotide-binding" evidence="1">
    <location>
        <begin position="3"/>
        <end position="180"/>
    </location>
</feature>
<sequence>MKVIILGGFLGSGKTSVLLQLSRYIVGDTPENSTKVVILENEIGEVSIDDSLLKNNGYAVTNLFSGCVCCTMSGELILNLCKIRDDFNPELVLMEATGVAFPDNIRTTINQSLPELEVYITCITDAKRWLRLLRPMEMLLEGQLAAADVILINKIDMVDSLTLTAVEASIRTFNNGAEFFKISAAQPINPIILKTVLNPEQEIQINE</sequence>
<dbReference type="InterPro" id="IPR027417">
    <property type="entry name" value="P-loop_NTPase"/>
</dbReference>
<gene>
    <name evidence="2" type="ORF">GH811_02520</name>
</gene>